<dbReference type="Pfam" id="PF13813">
    <property type="entry name" value="MBOAT_2"/>
    <property type="match status" value="1"/>
</dbReference>
<feature type="transmembrane region" description="Helical" evidence="8">
    <location>
        <begin position="72"/>
        <end position="94"/>
    </location>
</feature>
<evidence type="ECO:0000259" key="9">
    <source>
        <dbReference type="Pfam" id="PF13813"/>
    </source>
</evidence>
<dbReference type="AlphaFoldDB" id="E1ZJY7"/>
<feature type="transmembrane region" description="Helical" evidence="8">
    <location>
        <begin position="316"/>
        <end position="338"/>
    </location>
</feature>
<comment type="subcellular location">
    <subcellularLocation>
        <location evidence="1">Membrane</location>
        <topology evidence="1">Multi-pass membrane protein</topology>
    </subcellularLocation>
</comment>
<gene>
    <name evidence="10" type="ORF">CHLNCDRAFT_136187</name>
</gene>
<dbReference type="OMA" id="HEVFFFA"/>
<evidence type="ECO:0000256" key="5">
    <source>
        <dbReference type="ARBA" id="ARBA00022692"/>
    </source>
</evidence>
<feature type="transmembrane region" description="Helical" evidence="8">
    <location>
        <begin position="285"/>
        <end position="304"/>
    </location>
</feature>
<organism evidence="11">
    <name type="scientific">Chlorella variabilis</name>
    <name type="common">Green alga</name>
    <dbReference type="NCBI Taxonomy" id="554065"/>
    <lineage>
        <taxon>Eukaryota</taxon>
        <taxon>Viridiplantae</taxon>
        <taxon>Chlorophyta</taxon>
        <taxon>core chlorophytes</taxon>
        <taxon>Trebouxiophyceae</taxon>
        <taxon>Chlorellales</taxon>
        <taxon>Chlorellaceae</taxon>
        <taxon>Chlorella clade</taxon>
        <taxon>Chlorella</taxon>
    </lineage>
</organism>
<dbReference type="GO" id="GO:0016020">
    <property type="term" value="C:membrane"/>
    <property type="evidence" value="ECO:0007669"/>
    <property type="project" value="UniProtKB-SubCell"/>
</dbReference>
<dbReference type="GO" id="GO:0006629">
    <property type="term" value="P:lipid metabolic process"/>
    <property type="evidence" value="ECO:0007669"/>
    <property type="project" value="InterPro"/>
</dbReference>
<dbReference type="InterPro" id="IPR044851">
    <property type="entry name" value="Wax_synthase"/>
</dbReference>
<reference evidence="10 11" key="1">
    <citation type="journal article" date="2010" name="Plant Cell">
        <title>The Chlorella variabilis NC64A genome reveals adaptation to photosymbiosis, coevolution with viruses, and cryptic sex.</title>
        <authorList>
            <person name="Blanc G."/>
            <person name="Duncan G."/>
            <person name="Agarkova I."/>
            <person name="Borodovsky M."/>
            <person name="Gurnon J."/>
            <person name="Kuo A."/>
            <person name="Lindquist E."/>
            <person name="Lucas S."/>
            <person name="Pangilinan J."/>
            <person name="Polle J."/>
            <person name="Salamov A."/>
            <person name="Terry A."/>
            <person name="Yamada T."/>
            <person name="Dunigan D.D."/>
            <person name="Grigoriev I.V."/>
            <person name="Claverie J.M."/>
            <person name="Van Etten J.L."/>
        </authorList>
    </citation>
    <scope>NUCLEOTIDE SEQUENCE [LARGE SCALE GENOMIC DNA]</scope>
    <source>
        <strain evidence="10 11">NC64A</strain>
    </source>
</reference>
<feature type="transmembrane region" description="Helical" evidence="8">
    <location>
        <begin position="12"/>
        <end position="37"/>
    </location>
</feature>
<protein>
    <recommendedName>
        <fullName evidence="9">Wax synthase domain-containing protein</fullName>
    </recommendedName>
</protein>
<dbReference type="PANTHER" id="PTHR31595:SF57">
    <property type="entry name" value="OS04G0481900 PROTEIN"/>
    <property type="match status" value="1"/>
</dbReference>
<dbReference type="RefSeq" id="XP_005846046.1">
    <property type="nucleotide sequence ID" value="XM_005845984.1"/>
</dbReference>
<keyword evidence="6 8" id="KW-1133">Transmembrane helix</keyword>
<keyword evidence="11" id="KW-1185">Reference proteome</keyword>
<name>E1ZJY7_CHLVA</name>
<keyword evidence="4" id="KW-0808">Transferase</keyword>
<comment type="pathway">
    <text evidence="2">Secondary metabolite biosynthesis.</text>
</comment>
<feature type="domain" description="Wax synthase" evidence="9">
    <location>
        <begin position="210"/>
        <end position="286"/>
    </location>
</feature>
<evidence type="ECO:0000256" key="3">
    <source>
        <dbReference type="ARBA" id="ARBA00007282"/>
    </source>
</evidence>
<dbReference type="Proteomes" id="UP000008141">
    <property type="component" value="Unassembled WGS sequence"/>
</dbReference>
<dbReference type="InParanoid" id="E1ZJY7"/>
<evidence type="ECO:0000313" key="11">
    <source>
        <dbReference type="Proteomes" id="UP000008141"/>
    </source>
</evidence>
<dbReference type="STRING" id="554065.E1ZJY7"/>
<dbReference type="GO" id="GO:0008374">
    <property type="term" value="F:O-acyltransferase activity"/>
    <property type="evidence" value="ECO:0007669"/>
    <property type="project" value="InterPro"/>
</dbReference>
<dbReference type="GeneID" id="17353371"/>
<feature type="transmembrane region" description="Helical" evidence="8">
    <location>
        <begin position="49"/>
        <end position="66"/>
    </location>
</feature>
<feature type="transmembrane region" description="Helical" evidence="8">
    <location>
        <begin position="258"/>
        <end position="279"/>
    </location>
</feature>
<evidence type="ECO:0000256" key="6">
    <source>
        <dbReference type="ARBA" id="ARBA00022989"/>
    </source>
</evidence>
<comment type="similarity">
    <text evidence="3">Belongs to the wax synthase family.</text>
</comment>
<evidence type="ECO:0000313" key="10">
    <source>
        <dbReference type="EMBL" id="EFN53944.1"/>
    </source>
</evidence>
<proteinExistence type="inferred from homology"/>
<keyword evidence="7 8" id="KW-0472">Membrane</keyword>
<feature type="transmembrane region" description="Helical" evidence="8">
    <location>
        <begin position="154"/>
        <end position="173"/>
    </location>
</feature>
<accession>E1ZJY7</accession>
<dbReference type="OrthoDB" id="1077582at2759"/>
<dbReference type="InterPro" id="IPR032805">
    <property type="entry name" value="Wax_synthase_dom"/>
</dbReference>
<sequence length="371" mass="40770">MSTFQPHQPLHFTAGLTLLQRVAAWLGWVAASGLLLWRQRAQAPGTPRLAAAAPLLAANLIVPLLFGGDEVVTCFIVAIFTSMIANLKVLGWVLNRGCLRRPLTPAQFLAVYALPIIPAEEQAAEREAAASQAKARRKGRTHETYSAGIHFWRFVRKLVLLAGVVWVLATYRLPPIPQLLVQTLSMYLVLSISCDGLAALVSTALRLPISPHFDSPYGCTSVADFWNRSCVYNPIMEGRLVHRPGEPGPAFSRARRMVAVLASFLVSGLVHEGLYWYYTGRFTPHLLWLWHFVLWGLIIVGENVGRRALRDAGIVVPLWAATALTLTLLHAMVGLFWFPPLNQAGIMQLGTANLYSGWQGAKAAALRAWGA</sequence>
<evidence type="ECO:0000256" key="8">
    <source>
        <dbReference type="SAM" id="Phobius"/>
    </source>
</evidence>
<dbReference type="EMBL" id="GL433849">
    <property type="protein sequence ID" value="EFN53944.1"/>
    <property type="molecule type" value="Genomic_DNA"/>
</dbReference>
<evidence type="ECO:0000256" key="2">
    <source>
        <dbReference type="ARBA" id="ARBA00005179"/>
    </source>
</evidence>
<feature type="transmembrane region" description="Helical" evidence="8">
    <location>
        <begin position="185"/>
        <end position="205"/>
    </location>
</feature>
<dbReference type="KEGG" id="cvr:CHLNCDRAFT_136187"/>
<evidence type="ECO:0000256" key="1">
    <source>
        <dbReference type="ARBA" id="ARBA00004141"/>
    </source>
</evidence>
<dbReference type="eggNOG" id="ENOG502QSCR">
    <property type="taxonomic scope" value="Eukaryota"/>
</dbReference>
<evidence type="ECO:0000256" key="7">
    <source>
        <dbReference type="ARBA" id="ARBA00023136"/>
    </source>
</evidence>
<keyword evidence="5 8" id="KW-0812">Transmembrane</keyword>
<dbReference type="PANTHER" id="PTHR31595">
    <property type="entry name" value="LONG-CHAIN-ALCOHOL O-FATTY-ACYLTRANSFERASE 3-RELATED"/>
    <property type="match status" value="1"/>
</dbReference>
<evidence type="ECO:0000256" key="4">
    <source>
        <dbReference type="ARBA" id="ARBA00022679"/>
    </source>
</evidence>